<dbReference type="SUPFAM" id="SSF55031">
    <property type="entry name" value="Bacterial exopeptidase dimerisation domain"/>
    <property type="match status" value="1"/>
</dbReference>
<keyword evidence="3" id="KW-0378">Hydrolase</keyword>
<dbReference type="InterPro" id="IPR002933">
    <property type="entry name" value="Peptidase_M20"/>
</dbReference>
<dbReference type="InterPro" id="IPR011650">
    <property type="entry name" value="Peptidase_M20_dimer"/>
</dbReference>
<dbReference type="PIRSF" id="PIRSF037238">
    <property type="entry name" value="Carboxypeptidase_G2"/>
    <property type="match status" value="1"/>
</dbReference>
<dbReference type="AlphaFoldDB" id="A0A9D1LSA6"/>
<dbReference type="PANTHER" id="PTHR43808:SF9">
    <property type="entry name" value="BLL0789 PROTEIN"/>
    <property type="match status" value="1"/>
</dbReference>
<comment type="caution">
    <text evidence="7">The sequence shown here is derived from an EMBL/GenBank/DDBJ whole genome shotgun (WGS) entry which is preliminary data.</text>
</comment>
<dbReference type="Pfam" id="PF01546">
    <property type="entry name" value="Peptidase_M20"/>
    <property type="match status" value="1"/>
</dbReference>
<evidence type="ECO:0000256" key="5">
    <source>
        <dbReference type="PIRSR" id="PIRSR037238-1"/>
    </source>
</evidence>
<dbReference type="CDD" id="cd03885">
    <property type="entry name" value="M20_CPDG2"/>
    <property type="match status" value="1"/>
</dbReference>
<keyword evidence="4" id="KW-0862">Zinc</keyword>
<evidence type="ECO:0000313" key="8">
    <source>
        <dbReference type="Proteomes" id="UP000824123"/>
    </source>
</evidence>
<feature type="active site" description="Proton acceptor" evidence="5">
    <location>
        <position position="130"/>
    </location>
</feature>
<feature type="active site" evidence="5">
    <location>
        <position position="71"/>
    </location>
</feature>
<dbReference type="GO" id="GO:0016787">
    <property type="term" value="F:hydrolase activity"/>
    <property type="evidence" value="ECO:0007669"/>
    <property type="project" value="UniProtKB-KW"/>
</dbReference>
<dbReference type="Pfam" id="PF07687">
    <property type="entry name" value="M20_dimer"/>
    <property type="match status" value="1"/>
</dbReference>
<protein>
    <submittedName>
        <fullName evidence="7">M20 family metallopeptidase</fullName>
    </submittedName>
</protein>
<evidence type="ECO:0000256" key="4">
    <source>
        <dbReference type="ARBA" id="ARBA00022833"/>
    </source>
</evidence>
<evidence type="ECO:0000256" key="3">
    <source>
        <dbReference type="ARBA" id="ARBA00022801"/>
    </source>
</evidence>
<gene>
    <name evidence="7" type="ORF">IAC59_07700</name>
</gene>
<dbReference type="Gene3D" id="3.30.70.360">
    <property type="match status" value="1"/>
</dbReference>
<feature type="domain" description="Peptidase M20 dimerisation" evidence="6">
    <location>
        <begin position="166"/>
        <end position="267"/>
    </location>
</feature>
<dbReference type="SUPFAM" id="SSF53187">
    <property type="entry name" value="Zn-dependent exopeptidases"/>
    <property type="match status" value="1"/>
</dbReference>
<proteinExistence type="predicted"/>
<name>A0A9D1LSA6_9FIRM</name>
<reference evidence="7" key="2">
    <citation type="journal article" date="2021" name="PeerJ">
        <title>Extensive microbial diversity within the chicken gut microbiome revealed by metagenomics and culture.</title>
        <authorList>
            <person name="Gilroy R."/>
            <person name="Ravi A."/>
            <person name="Getino M."/>
            <person name="Pursley I."/>
            <person name="Horton D.L."/>
            <person name="Alikhan N.F."/>
            <person name="Baker D."/>
            <person name="Gharbi K."/>
            <person name="Hall N."/>
            <person name="Watson M."/>
            <person name="Adriaenssens E.M."/>
            <person name="Foster-Nyarko E."/>
            <person name="Jarju S."/>
            <person name="Secka A."/>
            <person name="Antonio M."/>
            <person name="Oren A."/>
            <person name="Chaudhuri R.R."/>
            <person name="La Ragione R."/>
            <person name="Hildebrand F."/>
            <person name="Pallen M.J."/>
        </authorList>
    </citation>
    <scope>NUCLEOTIDE SEQUENCE</scope>
    <source>
        <strain evidence="7">ChiSxjej2B14-8506</strain>
    </source>
</reference>
<keyword evidence="2" id="KW-0479">Metal-binding</keyword>
<dbReference type="GO" id="GO:0046872">
    <property type="term" value="F:metal ion binding"/>
    <property type="evidence" value="ECO:0007669"/>
    <property type="project" value="UniProtKB-KW"/>
</dbReference>
<dbReference type="InterPro" id="IPR001261">
    <property type="entry name" value="ArgE/DapE_CS"/>
</dbReference>
<evidence type="ECO:0000256" key="2">
    <source>
        <dbReference type="ARBA" id="ARBA00022723"/>
    </source>
</evidence>
<sequence length="367" mass="39268">MQAIELLEKYVSMPSGTFDVADVTALAEEIARDLEALGLQVELHRGSEYGPAIEATYGHGPERIMLMGHMDTVFPRRDYEPFRIEGNLAYGSGVMDMKGGLAIMNRALAETLPGIDPDKYEIKVIINPDEEIGSPFSHELIYSTATGAKACLSFEPARKGGGLVCERKGVTSFTVKCGGVRGHAGSAYLSCHSAIQELCQRITRLYTLRDDARDISINIGTIEGGTAENVVADTAIAHGEFRYFDMAYKPEITEAIRRICAEPGVEGCTTQVEFGASHPAAKLTPGSQRLFELAQGYARALGTEVYHERTGGAGDISIAALAGAPVLDGLGIEGVGAHTKGEYAFIDRIPYAISLASSMIRALTGQA</sequence>
<dbReference type="Gene3D" id="3.40.630.10">
    <property type="entry name" value="Zn peptidases"/>
    <property type="match status" value="1"/>
</dbReference>
<accession>A0A9D1LSA6</accession>
<dbReference type="InterPro" id="IPR017150">
    <property type="entry name" value="Pept_M20_glutamate_carboxypep"/>
</dbReference>
<organism evidence="7 8">
    <name type="scientific">Candidatus Fimadaptatus faecigallinarum</name>
    <dbReference type="NCBI Taxonomy" id="2840814"/>
    <lineage>
        <taxon>Bacteria</taxon>
        <taxon>Bacillati</taxon>
        <taxon>Bacillota</taxon>
        <taxon>Clostridia</taxon>
        <taxon>Eubacteriales</taxon>
        <taxon>Candidatus Fimadaptatus</taxon>
    </lineage>
</organism>
<evidence type="ECO:0000256" key="1">
    <source>
        <dbReference type="ARBA" id="ARBA00001947"/>
    </source>
</evidence>
<comment type="cofactor">
    <cofactor evidence="1">
        <name>Zn(2+)</name>
        <dbReference type="ChEBI" id="CHEBI:29105"/>
    </cofactor>
</comment>
<evidence type="ECO:0000259" key="6">
    <source>
        <dbReference type="Pfam" id="PF07687"/>
    </source>
</evidence>
<dbReference type="InterPro" id="IPR050072">
    <property type="entry name" value="Peptidase_M20A"/>
</dbReference>
<dbReference type="PANTHER" id="PTHR43808">
    <property type="entry name" value="ACETYLORNITHINE DEACETYLASE"/>
    <property type="match status" value="1"/>
</dbReference>
<dbReference type="InterPro" id="IPR036264">
    <property type="entry name" value="Bact_exopeptidase_dim_dom"/>
</dbReference>
<dbReference type="EMBL" id="DVNK01000049">
    <property type="protein sequence ID" value="HIU47128.1"/>
    <property type="molecule type" value="Genomic_DNA"/>
</dbReference>
<evidence type="ECO:0000313" key="7">
    <source>
        <dbReference type="EMBL" id="HIU47128.1"/>
    </source>
</evidence>
<dbReference type="PROSITE" id="PS00758">
    <property type="entry name" value="ARGE_DAPE_CPG2_1"/>
    <property type="match status" value="1"/>
</dbReference>
<reference evidence="7" key="1">
    <citation type="submission" date="2020-10" db="EMBL/GenBank/DDBJ databases">
        <authorList>
            <person name="Gilroy R."/>
        </authorList>
    </citation>
    <scope>NUCLEOTIDE SEQUENCE</scope>
    <source>
        <strain evidence="7">ChiSxjej2B14-8506</strain>
    </source>
</reference>
<dbReference type="Proteomes" id="UP000824123">
    <property type="component" value="Unassembled WGS sequence"/>
</dbReference>